<feature type="modified residue" description="4-aspartylphosphate" evidence="1">
    <location>
        <position position="57"/>
    </location>
</feature>
<dbReference type="Pfam" id="PF00072">
    <property type="entry name" value="Response_reg"/>
    <property type="match status" value="1"/>
</dbReference>
<accession>A0A7W8DKD4</accession>
<keyword evidence="1" id="KW-0597">Phosphoprotein</keyword>
<dbReference type="PANTHER" id="PTHR45566">
    <property type="entry name" value="HTH-TYPE TRANSCRIPTIONAL REGULATOR YHJB-RELATED"/>
    <property type="match status" value="1"/>
</dbReference>
<gene>
    <name evidence="3" type="ORF">HNQ65_002676</name>
</gene>
<dbReference type="AlphaFoldDB" id="A0A7W8DKD4"/>
<dbReference type="GO" id="GO:0003677">
    <property type="term" value="F:DNA binding"/>
    <property type="evidence" value="ECO:0007669"/>
    <property type="project" value="UniProtKB-KW"/>
</dbReference>
<dbReference type="PANTHER" id="PTHR45566:SF1">
    <property type="entry name" value="HTH-TYPE TRANSCRIPTIONAL REGULATOR YHJB-RELATED"/>
    <property type="match status" value="1"/>
</dbReference>
<evidence type="ECO:0000313" key="4">
    <source>
        <dbReference type="Proteomes" id="UP000590740"/>
    </source>
</evidence>
<sequence length="151" mass="16028">MSSPNRIVIVADNPESTASFRASLASQPDLSFAAAVTCASCSFAAVSQQRPALVLIDLKLQEHRLLELARDLTVLHPRLKILLVSRHGQELESDRVLRSGAHGCISTGSSVTSHLAAVRQVLRGTPFFPPQNTAHPEAAAASLCQAALALN</sequence>
<dbReference type="SUPFAM" id="SSF52172">
    <property type="entry name" value="CheY-like"/>
    <property type="match status" value="1"/>
</dbReference>
<evidence type="ECO:0000313" key="3">
    <source>
        <dbReference type="EMBL" id="MBB5033093.1"/>
    </source>
</evidence>
<dbReference type="InterPro" id="IPR011006">
    <property type="entry name" value="CheY-like_superfamily"/>
</dbReference>
<dbReference type="PROSITE" id="PS50110">
    <property type="entry name" value="RESPONSE_REGULATORY"/>
    <property type="match status" value="1"/>
</dbReference>
<dbReference type="InterPro" id="IPR051015">
    <property type="entry name" value="EvgA-like"/>
</dbReference>
<evidence type="ECO:0000256" key="1">
    <source>
        <dbReference type="PROSITE-ProRule" id="PRU00169"/>
    </source>
</evidence>
<comment type="caution">
    <text evidence="3">The sequence shown here is derived from an EMBL/GenBank/DDBJ whole genome shotgun (WGS) entry which is preliminary data.</text>
</comment>
<reference evidence="3 4" key="1">
    <citation type="submission" date="2020-08" db="EMBL/GenBank/DDBJ databases">
        <title>Genomic Encyclopedia of Type Strains, Phase IV (KMG-IV): sequencing the most valuable type-strain genomes for metagenomic binning, comparative biology and taxonomic classification.</title>
        <authorList>
            <person name="Goeker M."/>
        </authorList>
    </citation>
    <scope>NUCLEOTIDE SEQUENCE [LARGE SCALE GENOMIC DNA]</scope>
    <source>
        <strain evidence="3 4">DSM 12252</strain>
    </source>
</reference>
<feature type="domain" description="Response regulatory" evidence="2">
    <location>
        <begin position="6"/>
        <end position="122"/>
    </location>
</feature>
<dbReference type="Gene3D" id="3.40.50.2300">
    <property type="match status" value="1"/>
</dbReference>
<keyword evidence="4" id="KW-1185">Reference proteome</keyword>
<name>A0A7W8DKD4_9BACT</name>
<proteinExistence type="predicted"/>
<protein>
    <submittedName>
        <fullName evidence="3">DNA-binding NarL/FixJ family response regulator</fullName>
    </submittedName>
</protein>
<dbReference type="RefSeq" id="WP_184340011.1">
    <property type="nucleotide sequence ID" value="NZ_JACHIG010000005.1"/>
</dbReference>
<keyword evidence="3" id="KW-0238">DNA-binding</keyword>
<evidence type="ECO:0000259" key="2">
    <source>
        <dbReference type="PROSITE" id="PS50110"/>
    </source>
</evidence>
<dbReference type="EMBL" id="JACHIG010000005">
    <property type="protein sequence ID" value="MBB5033093.1"/>
    <property type="molecule type" value="Genomic_DNA"/>
</dbReference>
<dbReference type="Proteomes" id="UP000590740">
    <property type="component" value="Unassembled WGS sequence"/>
</dbReference>
<dbReference type="InterPro" id="IPR001789">
    <property type="entry name" value="Sig_transdc_resp-reg_receiver"/>
</dbReference>
<organism evidence="3 4">
    <name type="scientific">Prosthecobacter vanneervenii</name>
    <dbReference type="NCBI Taxonomy" id="48466"/>
    <lineage>
        <taxon>Bacteria</taxon>
        <taxon>Pseudomonadati</taxon>
        <taxon>Verrucomicrobiota</taxon>
        <taxon>Verrucomicrobiia</taxon>
        <taxon>Verrucomicrobiales</taxon>
        <taxon>Verrucomicrobiaceae</taxon>
        <taxon>Prosthecobacter</taxon>
    </lineage>
</organism>
<dbReference type="GO" id="GO:0000160">
    <property type="term" value="P:phosphorelay signal transduction system"/>
    <property type="evidence" value="ECO:0007669"/>
    <property type="project" value="InterPro"/>
</dbReference>